<dbReference type="OrthoDB" id="9815924at2"/>
<dbReference type="PROSITE" id="PS50977">
    <property type="entry name" value="HTH_TETR_2"/>
    <property type="match status" value="1"/>
</dbReference>
<dbReference type="Proteomes" id="UP000182836">
    <property type="component" value="Unassembled WGS sequence"/>
</dbReference>
<evidence type="ECO:0000313" key="4">
    <source>
        <dbReference type="EMBL" id="SDI07345.1"/>
    </source>
</evidence>
<dbReference type="SUPFAM" id="SSF48498">
    <property type="entry name" value="Tetracyclin repressor-like, C-terminal domain"/>
    <property type="match status" value="1"/>
</dbReference>
<evidence type="ECO:0000313" key="5">
    <source>
        <dbReference type="Proteomes" id="UP000182836"/>
    </source>
</evidence>
<dbReference type="InterPro" id="IPR050624">
    <property type="entry name" value="HTH-type_Tx_Regulator"/>
</dbReference>
<organism evidence="4 5">
    <name type="scientific">Aneurinibacillus migulanus</name>
    <name type="common">Bacillus migulanus</name>
    <dbReference type="NCBI Taxonomy" id="47500"/>
    <lineage>
        <taxon>Bacteria</taxon>
        <taxon>Bacillati</taxon>
        <taxon>Bacillota</taxon>
        <taxon>Bacilli</taxon>
        <taxon>Bacillales</taxon>
        <taxon>Paenibacillaceae</taxon>
        <taxon>Aneurinibacillus group</taxon>
        <taxon>Aneurinibacillus</taxon>
    </lineage>
</organism>
<dbReference type="PANTHER" id="PTHR43479:SF11">
    <property type="entry name" value="ACREF_ENVCD OPERON REPRESSOR-RELATED"/>
    <property type="match status" value="1"/>
</dbReference>
<evidence type="ECO:0000256" key="2">
    <source>
        <dbReference type="PROSITE-ProRule" id="PRU00335"/>
    </source>
</evidence>
<evidence type="ECO:0000256" key="1">
    <source>
        <dbReference type="ARBA" id="ARBA00023125"/>
    </source>
</evidence>
<dbReference type="AlphaFoldDB" id="A0A0K2WEN0"/>
<accession>A0A0K2WEN0</accession>
<dbReference type="EMBL" id="FNED01000001">
    <property type="protein sequence ID" value="SDI07345.1"/>
    <property type="molecule type" value="Genomic_DNA"/>
</dbReference>
<dbReference type="GO" id="GO:0003677">
    <property type="term" value="F:DNA binding"/>
    <property type="evidence" value="ECO:0007669"/>
    <property type="project" value="UniProtKB-UniRule"/>
</dbReference>
<keyword evidence="3" id="KW-1133">Transmembrane helix</keyword>
<dbReference type="PANTHER" id="PTHR43479">
    <property type="entry name" value="ACREF/ENVCD OPERON REPRESSOR-RELATED"/>
    <property type="match status" value="1"/>
</dbReference>
<feature type="DNA-binding region" description="H-T-H motif" evidence="2">
    <location>
        <begin position="33"/>
        <end position="52"/>
    </location>
</feature>
<sequence>MEKKYSPRVKRTREKILHSAVEIFSQKGFQASTIREIARLAGVNDLTVYRHFESKERLFTEMFQRHALLSEIGEYIVQGVTDDFESDLRAIVRTFISAFRKELPLIKLLLNEAEKMEECRKYVDTFTKNLVDKLTDFFNYYKTMRQVRQDVNCHAVAVGLYSILFARIYALILHGEGNSQVSSMPENELIDGWVDLFVAGTVIPEYSYAK</sequence>
<proteinExistence type="predicted"/>
<keyword evidence="3" id="KW-0472">Membrane</keyword>
<feature type="transmembrane region" description="Helical" evidence="3">
    <location>
        <begin position="151"/>
        <end position="172"/>
    </location>
</feature>
<dbReference type="InterPro" id="IPR009057">
    <property type="entry name" value="Homeodomain-like_sf"/>
</dbReference>
<dbReference type="GeneID" id="42308350"/>
<gene>
    <name evidence="4" type="ORF">SAMN04487909_101448</name>
</gene>
<keyword evidence="1 2" id="KW-0238">DNA-binding</keyword>
<dbReference type="Gene3D" id="1.10.10.60">
    <property type="entry name" value="Homeodomain-like"/>
    <property type="match status" value="1"/>
</dbReference>
<protein>
    <submittedName>
        <fullName evidence="4">Transcriptional regulator, TetR family</fullName>
    </submittedName>
</protein>
<dbReference type="Pfam" id="PF00440">
    <property type="entry name" value="TetR_N"/>
    <property type="match status" value="1"/>
</dbReference>
<name>A0A0K2WEN0_ANEMI</name>
<dbReference type="PRINTS" id="PR00455">
    <property type="entry name" value="HTHTETR"/>
</dbReference>
<evidence type="ECO:0000256" key="3">
    <source>
        <dbReference type="SAM" id="Phobius"/>
    </source>
</evidence>
<dbReference type="InterPro" id="IPR036271">
    <property type="entry name" value="Tet_transcr_reg_TetR-rel_C_sf"/>
</dbReference>
<dbReference type="Gene3D" id="1.10.357.10">
    <property type="entry name" value="Tetracycline Repressor, domain 2"/>
    <property type="match status" value="1"/>
</dbReference>
<dbReference type="RefSeq" id="WP_052520538.1">
    <property type="nucleotide sequence ID" value="NZ_BJOA01000004.1"/>
</dbReference>
<keyword evidence="3" id="KW-0812">Transmembrane</keyword>
<reference evidence="4 5" key="1">
    <citation type="submission" date="2016-10" db="EMBL/GenBank/DDBJ databases">
        <authorList>
            <person name="de Groot N.N."/>
        </authorList>
    </citation>
    <scope>NUCLEOTIDE SEQUENCE [LARGE SCALE GENOMIC DNA]</scope>
    <source>
        <strain evidence="4 5">DSM 2895</strain>
    </source>
</reference>
<dbReference type="InterPro" id="IPR001647">
    <property type="entry name" value="HTH_TetR"/>
</dbReference>
<dbReference type="SUPFAM" id="SSF46689">
    <property type="entry name" value="Homeodomain-like"/>
    <property type="match status" value="1"/>
</dbReference>